<dbReference type="Ensembl" id="ENSCUST00005015110.1">
    <property type="protein sequence ID" value="ENSCUSP00005014541.1"/>
    <property type="gene ID" value="ENSCUSG00005009379.1"/>
</dbReference>
<evidence type="ECO:0000313" key="2">
    <source>
        <dbReference type="Ensembl" id="ENSCUSP00005014541.1"/>
    </source>
</evidence>
<reference evidence="2" key="3">
    <citation type="submission" date="2025-09" db="UniProtKB">
        <authorList>
            <consortium name="Ensembl"/>
        </authorList>
    </citation>
    <scope>IDENTIFICATION</scope>
</reference>
<sequence length="103" mass="11302">GDPKTPPGHPNSSIPPPRTPQLYYEISRIDWDYTAEPGRIRGIHYGPDIAVPLDMDGSQHSGIFISDFLWGLVPTQWGPRRPPCPPGGPRGSATPPCTWDPPH</sequence>
<organism evidence="2 3">
    <name type="scientific">Catharus ustulatus</name>
    <name type="common">Russet-backed thrush</name>
    <name type="synonym">Hylocichla ustulatus</name>
    <dbReference type="NCBI Taxonomy" id="91951"/>
    <lineage>
        <taxon>Eukaryota</taxon>
        <taxon>Metazoa</taxon>
        <taxon>Chordata</taxon>
        <taxon>Craniata</taxon>
        <taxon>Vertebrata</taxon>
        <taxon>Euteleostomi</taxon>
        <taxon>Archelosauria</taxon>
        <taxon>Archosauria</taxon>
        <taxon>Dinosauria</taxon>
        <taxon>Saurischia</taxon>
        <taxon>Theropoda</taxon>
        <taxon>Coelurosauria</taxon>
        <taxon>Aves</taxon>
        <taxon>Neognathae</taxon>
        <taxon>Neoaves</taxon>
        <taxon>Telluraves</taxon>
        <taxon>Australaves</taxon>
        <taxon>Passeriformes</taxon>
        <taxon>Turdidae</taxon>
        <taxon>Catharus</taxon>
    </lineage>
</organism>
<feature type="region of interest" description="Disordered" evidence="1">
    <location>
        <begin position="76"/>
        <end position="103"/>
    </location>
</feature>
<accession>A0A8C3UIA9</accession>
<evidence type="ECO:0000256" key="1">
    <source>
        <dbReference type="SAM" id="MobiDB-lite"/>
    </source>
</evidence>
<dbReference type="Proteomes" id="UP000694563">
    <property type="component" value="Chromosome 33"/>
</dbReference>
<keyword evidence="3" id="KW-1185">Reference proteome</keyword>
<reference evidence="2" key="2">
    <citation type="submission" date="2025-08" db="UniProtKB">
        <authorList>
            <consortium name="Ensembl"/>
        </authorList>
    </citation>
    <scope>IDENTIFICATION</scope>
</reference>
<evidence type="ECO:0000313" key="3">
    <source>
        <dbReference type="Proteomes" id="UP000694563"/>
    </source>
</evidence>
<dbReference type="Gene3D" id="3.30.160.570">
    <property type="entry name" value="Ncd80 complex, Spc24 subunit"/>
    <property type="match status" value="1"/>
</dbReference>
<reference evidence="2" key="1">
    <citation type="submission" date="2020-10" db="EMBL/GenBank/DDBJ databases">
        <title>Catharus ustulatus (Swainson's thrush) genome, bCatUst1, primary haplotype v2.</title>
        <authorList>
            <person name="Delmore K."/>
            <person name="Vafadar M."/>
            <person name="Formenti G."/>
            <person name="Chow W."/>
            <person name="Pelan S."/>
            <person name="Howe K."/>
            <person name="Rhie A."/>
            <person name="Mountcastle J."/>
            <person name="Haase B."/>
            <person name="Fedrigo O."/>
            <person name="Jarvis E.D."/>
        </authorList>
    </citation>
    <scope>NUCLEOTIDE SEQUENCE [LARGE SCALE GENOMIC DNA]</scope>
</reference>
<proteinExistence type="predicted"/>
<name>A0A8C3UIA9_CATUS</name>
<dbReference type="AlphaFoldDB" id="A0A8C3UIA9"/>
<protein>
    <submittedName>
        <fullName evidence="2">Uncharacterized protein</fullName>
    </submittedName>
</protein>